<feature type="transmembrane region" description="Helical" evidence="1">
    <location>
        <begin position="131"/>
        <end position="153"/>
    </location>
</feature>
<dbReference type="InterPro" id="IPR000082">
    <property type="entry name" value="SEA_dom"/>
</dbReference>
<proteinExistence type="predicted"/>
<dbReference type="HOGENOM" id="CLU_115206_0_0_1"/>
<dbReference type="InParanoid" id="H2YZQ7"/>
<accession>H2YZQ7</accession>
<sequence>MSEKVFTADLVDPNSQNFKNIKAEIEPLIQATFERASVNLGYGSMTQVNITGFRSGSVIAEYVVRVTYTNSTLSPNDVANHLQRNFNEQVTANNGALPNSNIRVDSITLSEQIAPTTTSPVPPEPFAEWKIAVICACILAFVAIVVAVAAACVR</sequence>
<keyword evidence="1" id="KW-1133">Transmembrane helix</keyword>
<dbReference type="AlphaFoldDB" id="H2YZQ7"/>
<dbReference type="InterPro" id="IPR036364">
    <property type="entry name" value="SEA_dom_sf"/>
</dbReference>
<feature type="domain" description="SEA" evidence="2">
    <location>
        <begin position="1"/>
        <end position="114"/>
    </location>
</feature>
<dbReference type="Gene3D" id="3.30.70.960">
    <property type="entry name" value="SEA domain"/>
    <property type="match status" value="1"/>
</dbReference>
<reference evidence="3" key="2">
    <citation type="submission" date="2025-08" db="UniProtKB">
        <authorList>
            <consortium name="Ensembl"/>
        </authorList>
    </citation>
    <scope>IDENTIFICATION</scope>
</reference>
<reference evidence="3" key="3">
    <citation type="submission" date="2025-09" db="UniProtKB">
        <authorList>
            <consortium name="Ensembl"/>
        </authorList>
    </citation>
    <scope>IDENTIFICATION</scope>
</reference>
<organism evidence="3 4">
    <name type="scientific">Ciona savignyi</name>
    <name type="common">Pacific transparent sea squirt</name>
    <dbReference type="NCBI Taxonomy" id="51511"/>
    <lineage>
        <taxon>Eukaryota</taxon>
        <taxon>Metazoa</taxon>
        <taxon>Chordata</taxon>
        <taxon>Tunicata</taxon>
        <taxon>Ascidiacea</taxon>
        <taxon>Phlebobranchia</taxon>
        <taxon>Cionidae</taxon>
        <taxon>Ciona</taxon>
    </lineage>
</organism>
<keyword evidence="1" id="KW-0812">Transmembrane</keyword>
<reference evidence="4" key="1">
    <citation type="submission" date="2003-08" db="EMBL/GenBank/DDBJ databases">
        <authorList>
            <person name="Birren B."/>
            <person name="Nusbaum C."/>
            <person name="Abebe A."/>
            <person name="Abouelleil A."/>
            <person name="Adekoya E."/>
            <person name="Ait-zahra M."/>
            <person name="Allen N."/>
            <person name="Allen T."/>
            <person name="An P."/>
            <person name="Anderson M."/>
            <person name="Anderson S."/>
            <person name="Arachchi H."/>
            <person name="Armbruster J."/>
            <person name="Bachantsang P."/>
            <person name="Baldwin J."/>
            <person name="Barry A."/>
            <person name="Bayul T."/>
            <person name="Blitshsteyn B."/>
            <person name="Bloom T."/>
            <person name="Blye J."/>
            <person name="Boguslavskiy L."/>
            <person name="Borowsky M."/>
            <person name="Boukhgalter B."/>
            <person name="Brunache A."/>
            <person name="Butler J."/>
            <person name="Calixte N."/>
            <person name="Calvo S."/>
            <person name="Camarata J."/>
            <person name="Campo K."/>
            <person name="Chang J."/>
            <person name="Cheshatsang Y."/>
            <person name="Citroen M."/>
            <person name="Collymore A."/>
            <person name="Considine T."/>
            <person name="Cook A."/>
            <person name="Cooke P."/>
            <person name="Corum B."/>
            <person name="Cuomo C."/>
            <person name="David R."/>
            <person name="Dawoe T."/>
            <person name="Degray S."/>
            <person name="Dodge S."/>
            <person name="Dooley K."/>
            <person name="Dorje P."/>
            <person name="Dorjee K."/>
            <person name="Dorris L."/>
            <person name="Duffey N."/>
            <person name="Dupes A."/>
            <person name="Elkins T."/>
            <person name="Engels R."/>
            <person name="Erickson J."/>
            <person name="Farina A."/>
            <person name="Faro S."/>
            <person name="Ferreira P."/>
            <person name="Fischer H."/>
            <person name="Fitzgerald M."/>
            <person name="Foley K."/>
            <person name="Gage D."/>
            <person name="Galagan J."/>
            <person name="Gearin G."/>
            <person name="Gnerre S."/>
            <person name="Gnirke A."/>
            <person name="Goyette A."/>
            <person name="Graham J."/>
            <person name="Grandbois E."/>
            <person name="Gyaltsen K."/>
            <person name="Hafez N."/>
            <person name="Hagopian D."/>
            <person name="Hagos B."/>
            <person name="Hall J."/>
            <person name="Hatcher B."/>
            <person name="Heller A."/>
            <person name="Higgins H."/>
            <person name="Honan T."/>
            <person name="Horn A."/>
            <person name="Houde N."/>
            <person name="Hughes L."/>
            <person name="Hulme W."/>
            <person name="Husby E."/>
            <person name="Iliev I."/>
            <person name="Jaffe D."/>
            <person name="Jones C."/>
            <person name="Kamal M."/>
            <person name="Kamat A."/>
            <person name="Kamvysselis M."/>
            <person name="Karlsson E."/>
            <person name="Kells C."/>
            <person name="Kieu A."/>
            <person name="Kisner P."/>
            <person name="Kodira C."/>
            <person name="Kulbokas E."/>
            <person name="Labutti K."/>
            <person name="Lama D."/>
            <person name="Landers T."/>
            <person name="Leger J."/>
            <person name="Levine S."/>
            <person name="Lewis D."/>
            <person name="Lewis T."/>
            <person name="Lindblad-toh K."/>
            <person name="Liu X."/>
            <person name="Lokyitsang T."/>
            <person name="Lokyitsang Y."/>
            <person name="Lucien O."/>
            <person name="Lui A."/>
            <person name="Ma L.J."/>
            <person name="Mabbitt R."/>
            <person name="Macdonald J."/>
            <person name="Maclean C."/>
            <person name="Major J."/>
            <person name="Manning J."/>
            <person name="Marabella R."/>
            <person name="Maru K."/>
            <person name="Matthews C."/>
            <person name="Mauceli E."/>
            <person name="Mccarthy M."/>
            <person name="Mcdonough S."/>
            <person name="Mcghee T."/>
            <person name="Meldrim J."/>
            <person name="Meneus L."/>
            <person name="Mesirov J."/>
            <person name="Mihalev A."/>
            <person name="Mihova T."/>
            <person name="Mikkelsen T."/>
            <person name="Mlenga V."/>
            <person name="Moru K."/>
            <person name="Mozes J."/>
            <person name="Mulrain L."/>
            <person name="Munson G."/>
            <person name="Naylor J."/>
            <person name="Newes C."/>
            <person name="Nguyen C."/>
            <person name="Nguyen N."/>
            <person name="Nguyen T."/>
            <person name="Nicol R."/>
            <person name="Nielsen C."/>
            <person name="Nizzari M."/>
            <person name="Norbu C."/>
            <person name="Norbu N."/>
            <person name="O'donnell P."/>
            <person name="Okoawo O."/>
            <person name="O'leary S."/>
            <person name="Omotosho B."/>
            <person name="O'neill K."/>
            <person name="Osman S."/>
            <person name="Parker S."/>
            <person name="Perrin D."/>
            <person name="Phunkhang P."/>
            <person name="Piqani B."/>
            <person name="Purcell S."/>
            <person name="Rachupka T."/>
            <person name="Ramasamy U."/>
            <person name="Rameau R."/>
            <person name="Ray V."/>
            <person name="Raymond C."/>
            <person name="Retta R."/>
            <person name="Richardson S."/>
            <person name="Rise C."/>
            <person name="Rodriguez J."/>
            <person name="Rogers J."/>
            <person name="Rogov P."/>
            <person name="Rutman M."/>
            <person name="Schupbach R."/>
            <person name="Seaman C."/>
            <person name="Settipalli S."/>
            <person name="Sharpe T."/>
            <person name="Sheridan J."/>
            <person name="Sherpa N."/>
            <person name="Shi J."/>
            <person name="Smirnov S."/>
            <person name="Smith C."/>
            <person name="Sougnez C."/>
            <person name="Spencer B."/>
            <person name="Stalker J."/>
            <person name="Stange-thomann N."/>
            <person name="Stavropoulos S."/>
            <person name="Stetson K."/>
            <person name="Stone C."/>
            <person name="Stone S."/>
            <person name="Stubbs M."/>
            <person name="Talamas J."/>
            <person name="Tchuinga P."/>
            <person name="Tenzing P."/>
            <person name="Tesfaye S."/>
            <person name="Theodore J."/>
            <person name="Thoulutsang Y."/>
            <person name="Topham K."/>
            <person name="Towey S."/>
            <person name="Tsamla T."/>
            <person name="Tsomo N."/>
            <person name="Vallee D."/>
            <person name="Vassiliev H."/>
            <person name="Venkataraman V."/>
            <person name="Vinson J."/>
            <person name="Vo A."/>
            <person name="Wade C."/>
            <person name="Wang S."/>
            <person name="Wangchuk T."/>
            <person name="Wangdi T."/>
            <person name="Whittaker C."/>
            <person name="Wilkinson J."/>
            <person name="Wu Y."/>
            <person name="Wyman D."/>
            <person name="Yadav S."/>
            <person name="Yang S."/>
            <person name="Yang X."/>
            <person name="Yeager S."/>
            <person name="Yee E."/>
            <person name="Young G."/>
            <person name="Zainoun J."/>
            <person name="Zembeck L."/>
            <person name="Zimmer A."/>
            <person name="Zody M."/>
            <person name="Lander E."/>
        </authorList>
    </citation>
    <scope>NUCLEOTIDE SEQUENCE [LARGE SCALE GENOMIC DNA]</scope>
</reference>
<keyword evidence="1" id="KW-0472">Membrane</keyword>
<evidence type="ECO:0000259" key="2">
    <source>
        <dbReference type="PROSITE" id="PS50024"/>
    </source>
</evidence>
<dbReference type="PROSITE" id="PS50024">
    <property type="entry name" value="SEA"/>
    <property type="match status" value="1"/>
</dbReference>
<dbReference type="SUPFAM" id="SSF82671">
    <property type="entry name" value="SEA domain"/>
    <property type="match status" value="1"/>
</dbReference>
<protein>
    <recommendedName>
        <fullName evidence="2">SEA domain-containing protein</fullName>
    </recommendedName>
</protein>
<dbReference type="OMA" id="AATCIRM"/>
<keyword evidence="4" id="KW-1185">Reference proteome</keyword>
<dbReference type="Pfam" id="PF01390">
    <property type="entry name" value="SEA"/>
    <property type="match status" value="1"/>
</dbReference>
<name>H2YZQ7_CIOSA</name>
<evidence type="ECO:0000313" key="3">
    <source>
        <dbReference type="Ensembl" id="ENSCSAVP00000010819.1"/>
    </source>
</evidence>
<dbReference type="Proteomes" id="UP000007875">
    <property type="component" value="Unassembled WGS sequence"/>
</dbReference>
<dbReference type="GeneTree" id="ENSGT00560000078061"/>
<dbReference type="Ensembl" id="ENSCSAVT00000010950.1">
    <property type="protein sequence ID" value="ENSCSAVP00000010819.1"/>
    <property type="gene ID" value="ENSCSAVG00000006346.1"/>
</dbReference>
<evidence type="ECO:0000256" key="1">
    <source>
        <dbReference type="SAM" id="Phobius"/>
    </source>
</evidence>
<evidence type="ECO:0000313" key="4">
    <source>
        <dbReference type="Proteomes" id="UP000007875"/>
    </source>
</evidence>